<dbReference type="RefSeq" id="XP_062720701.1">
    <property type="nucleotide sequence ID" value="XM_062863245.1"/>
</dbReference>
<name>A0AAJ0M0X3_9PEZI</name>
<proteinExistence type="predicted"/>
<reference evidence="2" key="1">
    <citation type="journal article" date="2023" name="Mol. Phylogenet. Evol.">
        <title>Genome-scale phylogeny and comparative genomics of the fungal order Sordariales.</title>
        <authorList>
            <person name="Hensen N."/>
            <person name="Bonometti L."/>
            <person name="Westerberg I."/>
            <person name="Brannstrom I.O."/>
            <person name="Guillou S."/>
            <person name="Cros-Aarteil S."/>
            <person name="Calhoun S."/>
            <person name="Haridas S."/>
            <person name="Kuo A."/>
            <person name="Mondo S."/>
            <person name="Pangilinan J."/>
            <person name="Riley R."/>
            <person name="LaButti K."/>
            <person name="Andreopoulos B."/>
            <person name="Lipzen A."/>
            <person name="Chen C."/>
            <person name="Yan M."/>
            <person name="Daum C."/>
            <person name="Ng V."/>
            <person name="Clum A."/>
            <person name="Steindorff A."/>
            <person name="Ohm R.A."/>
            <person name="Martin F."/>
            <person name="Silar P."/>
            <person name="Natvig D.O."/>
            <person name="Lalanne C."/>
            <person name="Gautier V."/>
            <person name="Ament-Velasquez S.L."/>
            <person name="Kruys A."/>
            <person name="Hutchinson M.I."/>
            <person name="Powell A.J."/>
            <person name="Barry K."/>
            <person name="Miller A.N."/>
            <person name="Grigoriev I.V."/>
            <person name="Debuchy R."/>
            <person name="Gladieux P."/>
            <person name="Hiltunen Thoren M."/>
            <person name="Johannesson H."/>
        </authorList>
    </citation>
    <scope>NUCLEOTIDE SEQUENCE</scope>
    <source>
        <strain evidence="2">CBS 333.67</strain>
    </source>
</reference>
<evidence type="ECO:0000256" key="1">
    <source>
        <dbReference type="SAM" id="SignalP"/>
    </source>
</evidence>
<protein>
    <recommendedName>
        <fullName evidence="4">Secreted protein</fullName>
    </recommendedName>
</protein>
<dbReference type="GeneID" id="87882074"/>
<comment type="caution">
    <text evidence="2">The sequence shown here is derived from an EMBL/GenBank/DDBJ whole genome shotgun (WGS) entry which is preliminary data.</text>
</comment>
<sequence length="95" mass="10553">MLHAFLISIACLPLSRHFHTVHALTRQLTYQALRPYGVAIFRPSRFASLSAIALADDRSSLRLVNVGALTVSPCSRPVCTSTLCRRVSRNQCRTN</sequence>
<keyword evidence="3" id="KW-1185">Reference proteome</keyword>
<organism evidence="2 3">
    <name type="scientific">Chaetomium strumarium</name>
    <dbReference type="NCBI Taxonomy" id="1170767"/>
    <lineage>
        <taxon>Eukaryota</taxon>
        <taxon>Fungi</taxon>
        <taxon>Dikarya</taxon>
        <taxon>Ascomycota</taxon>
        <taxon>Pezizomycotina</taxon>
        <taxon>Sordariomycetes</taxon>
        <taxon>Sordariomycetidae</taxon>
        <taxon>Sordariales</taxon>
        <taxon>Chaetomiaceae</taxon>
        <taxon>Chaetomium</taxon>
    </lineage>
</organism>
<gene>
    <name evidence="2" type="ORF">B0T15DRAFT_255867</name>
</gene>
<keyword evidence="1" id="KW-0732">Signal</keyword>
<feature type="chain" id="PRO_5042469513" description="Secreted protein" evidence="1">
    <location>
        <begin position="18"/>
        <end position="95"/>
    </location>
</feature>
<evidence type="ECO:0000313" key="2">
    <source>
        <dbReference type="EMBL" id="KAK3304921.1"/>
    </source>
</evidence>
<dbReference type="Proteomes" id="UP001273166">
    <property type="component" value="Unassembled WGS sequence"/>
</dbReference>
<dbReference type="AlphaFoldDB" id="A0AAJ0M0X3"/>
<reference evidence="2" key="2">
    <citation type="submission" date="2023-06" db="EMBL/GenBank/DDBJ databases">
        <authorList>
            <consortium name="Lawrence Berkeley National Laboratory"/>
            <person name="Mondo S.J."/>
            <person name="Hensen N."/>
            <person name="Bonometti L."/>
            <person name="Westerberg I."/>
            <person name="Brannstrom I.O."/>
            <person name="Guillou S."/>
            <person name="Cros-Aarteil S."/>
            <person name="Calhoun S."/>
            <person name="Haridas S."/>
            <person name="Kuo A."/>
            <person name="Pangilinan J."/>
            <person name="Riley R."/>
            <person name="Labutti K."/>
            <person name="Andreopoulos B."/>
            <person name="Lipzen A."/>
            <person name="Chen C."/>
            <person name="Yanf M."/>
            <person name="Daum C."/>
            <person name="Ng V."/>
            <person name="Clum A."/>
            <person name="Steindorff A."/>
            <person name="Ohm R."/>
            <person name="Martin F."/>
            <person name="Silar P."/>
            <person name="Natvig D."/>
            <person name="Lalanne C."/>
            <person name="Gautier V."/>
            <person name="Ament-Velasquez S.L."/>
            <person name="Kruys A."/>
            <person name="Hutchinson M.I."/>
            <person name="Powell A.J."/>
            <person name="Barry K."/>
            <person name="Miller A.N."/>
            <person name="Grigoriev I.V."/>
            <person name="Debuchy R."/>
            <person name="Gladieux P."/>
            <person name="Thoren M.H."/>
            <person name="Johannesson H."/>
        </authorList>
    </citation>
    <scope>NUCLEOTIDE SEQUENCE</scope>
    <source>
        <strain evidence="2">CBS 333.67</strain>
    </source>
</reference>
<dbReference type="EMBL" id="JAUDZG010000005">
    <property type="protein sequence ID" value="KAK3304921.1"/>
    <property type="molecule type" value="Genomic_DNA"/>
</dbReference>
<evidence type="ECO:0008006" key="4">
    <source>
        <dbReference type="Google" id="ProtNLM"/>
    </source>
</evidence>
<accession>A0AAJ0M0X3</accession>
<feature type="signal peptide" evidence="1">
    <location>
        <begin position="1"/>
        <end position="17"/>
    </location>
</feature>
<evidence type="ECO:0000313" key="3">
    <source>
        <dbReference type="Proteomes" id="UP001273166"/>
    </source>
</evidence>